<organism evidence="3">
    <name type="scientific">freshwater metagenome</name>
    <dbReference type="NCBI Taxonomy" id="449393"/>
    <lineage>
        <taxon>unclassified sequences</taxon>
        <taxon>metagenomes</taxon>
        <taxon>ecological metagenomes</taxon>
    </lineage>
</organism>
<sequence length="590" mass="63582">MVVCFQKGFNFLLGQCAHARIVGGITRSSADREDLLRFCEANRTLGGTEMVTWNYGVMWKGIAKADPARPAQMFGDVVYSWGDFHQRSNALAADMLAAGMGSQAKVAHYLYNCPEYLESTFASYLAGFVPVNTNYRYGPEEITYLFDNSDAEAVVFHAVFADLCAQVRPALPKVKRWYMVPDESGTVLPSWAVDYNSVVSKTVADIVPPTPLSDDDMLFLYTGGTTGMPKGVMWRQEDLLQVLGRGGNAITGVAPGETMQEIIGRVQPGGVGLRALVACPLMHGTGQFSAFITLAMGGCIVTMPNRNFDPALLWQTVQDRSVNSIVIVGQAFAGPMLESLDANPNRWNLSSVVQMGSSGVMWSQENKNALLEHIPQMLITDSFGSSEAVGMGMSVAAKGAAPKTAQFALGPNCVVFTEDGKRVQPGSGESGLVAVGGAIPVGYYKDEVKSAQTFRMFEGRRWTVPGDWAEVNEDGTLHLLGRGSVCINTGGEKVFPEEVEEMVKTHSSVRDAVAVGIPDTRFGETICVVVEAEPGETPTLEVLSAHVKARLAAYKAPRNVVVVSTIGRAPNGKVDYKRLKQHAIDTLGAK</sequence>
<dbReference type="InterPro" id="IPR000873">
    <property type="entry name" value="AMP-dep_synth/lig_dom"/>
</dbReference>
<accession>A0A094QH62</accession>
<dbReference type="InterPro" id="IPR020845">
    <property type="entry name" value="AMP-binding_CS"/>
</dbReference>
<feature type="domain" description="AMP-dependent synthetase/ligase" evidence="1">
    <location>
        <begin position="63"/>
        <end position="438"/>
    </location>
</feature>
<dbReference type="Pfam" id="PF00501">
    <property type="entry name" value="AMP-binding"/>
    <property type="match status" value="1"/>
</dbReference>
<dbReference type="AlphaFoldDB" id="A0A094QH62"/>
<evidence type="ECO:0000259" key="1">
    <source>
        <dbReference type="Pfam" id="PF00501"/>
    </source>
</evidence>
<dbReference type="Gene3D" id="3.40.50.12780">
    <property type="entry name" value="N-terminal domain of ligase-like"/>
    <property type="match status" value="1"/>
</dbReference>
<protein>
    <submittedName>
        <fullName evidence="3">CoA synthetase, long-chain fatty acid:CoA ligase</fullName>
    </submittedName>
</protein>
<dbReference type="NCBIfam" id="NF005863">
    <property type="entry name" value="PRK07798.1"/>
    <property type="match status" value="1"/>
</dbReference>
<dbReference type="GO" id="GO:0016878">
    <property type="term" value="F:acid-thiol ligase activity"/>
    <property type="evidence" value="ECO:0007669"/>
    <property type="project" value="UniProtKB-ARBA"/>
</dbReference>
<reference evidence="3" key="1">
    <citation type="submission" date="2014-06" db="EMBL/GenBank/DDBJ databases">
        <title>Key roles for freshwater Actinobacteria revealed by deep metagenomic sequencing.</title>
        <authorList>
            <person name="Ghai R."/>
            <person name="Mizuno C.M."/>
            <person name="Picazo A."/>
            <person name="Camacho A."/>
            <person name="Rodriguez-Valera F."/>
        </authorList>
    </citation>
    <scope>NUCLEOTIDE SEQUENCE</scope>
</reference>
<dbReference type="Pfam" id="PF13193">
    <property type="entry name" value="AMP-binding_C"/>
    <property type="match status" value="1"/>
</dbReference>
<dbReference type="PANTHER" id="PTHR43767:SF1">
    <property type="entry name" value="NONRIBOSOMAL PEPTIDE SYNTHASE PES1 (EUROFUNG)-RELATED"/>
    <property type="match status" value="1"/>
</dbReference>
<dbReference type="EMBL" id="JNSL01000002">
    <property type="protein sequence ID" value="KGA21679.1"/>
    <property type="molecule type" value="Genomic_DNA"/>
</dbReference>
<name>A0A094QH62_9ZZZZ</name>
<dbReference type="InterPro" id="IPR042099">
    <property type="entry name" value="ANL_N_sf"/>
</dbReference>
<evidence type="ECO:0000259" key="2">
    <source>
        <dbReference type="Pfam" id="PF13193"/>
    </source>
</evidence>
<keyword evidence="3" id="KW-0436">Ligase</keyword>
<gene>
    <name evidence="3" type="ORF">GM51_0585</name>
</gene>
<dbReference type="SUPFAM" id="SSF56801">
    <property type="entry name" value="Acetyl-CoA synthetase-like"/>
    <property type="match status" value="1"/>
</dbReference>
<dbReference type="InterPro" id="IPR025110">
    <property type="entry name" value="AMP-bd_C"/>
</dbReference>
<feature type="domain" description="AMP-binding enzyme C-terminal" evidence="2">
    <location>
        <begin position="498"/>
        <end position="573"/>
    </location>
</feature>
<dbReference type="PANTHER" id="PTHR43767">
    <property type="entry name" value="LONG-CHAIN-FATTY-ACID--COA LIGASE"/>
    <property type="match status" value="1"/>
</dbReference>
<dbReference type="Gene3D" id="3.30.300.30">
    <property type="match status" value="1"/>
</dbReference>
<evidence type="ECO:0000313" key="3">
    <source>
        <dbReference type="EMBL" id="KGA21679.1"/>
    </source>
</evidence>
<dbReference type="InterPro" id="IPR050237">
    <property type="entry name" value="ATP-dep_AMP-bd_enzyme"/>
</dbReference>
<comment type="caution">
    <text evidence="3">The sequence shown here is derived from an EMBL/GenBank/DDBJ whole genome shotgun (WGS) entry which is preliminary data.</text>
</comment>
<dbReference type="PROSITE" id="PS00455">
    <property type="entry name" value="AMP_BINDING"/>
    <property type="match status" value="1"/>
</dbReference>
<dbReference type="InterPro" id="IPR045851">
    <property type="entry name" value="AMP-bd_C_sf"/>
</dbReference>
<proteinExistence type="predicted"/>